<dbReference type="Proteomes" id="UP000485058">
    <property type="component" value="Unassembled WGS sequence"/>
</dbReference>
<feature type="compositionally biased region" description="Polar residues" evidence="1">
    <location>
        <begin position="42"/>
        <end position="56"/>
    </location>
</feature>
<evidence type="ECO:0000313" key="2">
    <source>
        <dbReference type="EMBL" id="GFH25405.1"/>
    </source>
</evidence>
<proteinExistence type="predicted"/>
<evidence type="ECO:0000313" key="3">
    <source>
        <dbReference type="Proteomes" id="UP000485058"/>
    </source>
</evidence>
<reference evidence="2 3" key="1">
    <citation type="submission" date="2020-02" db="EMBL/GenBank/DDBJ databases">
        <title>Draft genome sequence of Haematococcus lacustris strain NIES-144.</title>
        <authorList>
            <person name="Morimoto D."/>
            <person name="Nakagawa S."/>
            <person name="Yoshida T."/>
            <person name="Sawayama S."/>
        </authorList>
    </citation>
    <scope>NUCLEOTIDE SEQUENCE [LARGE SCALE GENOMIC DNA]</scope>
    <source>
        <strain evidence="2 3">NIES-144</strain>
    </source>
</reference>
<dbReference type="AlphaFoldDB" id="A0A699ZTX3"/>
<gene>
    <name evidence="2" type="ORF">HaLaN_23358</name>
</gene>
<protein>
    <submittedName>
        <fullName evidence="2">Uncharacterized protein</fullName>
    </submittedName>
</protein>
<accession>A0A699ZTX3</accession>
<name>A0A699ZTX3_HAELA</name>
<evidence type="ECO:0000256" key="1">
    <source>
        <dbReference type="SAM" id="MobiDB-lite"/>
    </source>
</evidence>
<sequence length="142" mass="15438">MHPQVLGRFLAYLARQQAIVDGGGEGSTTGLVGQQPGGGSTTGLVGQQPGEGSTTDLVGQQPGGGSTIGYLAAPETGANHNTSHCFSHVWSDKRASLILGRMWIMAYIYFNKRVLERKPKTLSDADWEEYERWMRKTPQDQS</sequence>
<feature type="region of interest" description="Disordered" evidence="1">
    <location>
        <begin position="24"/>
        <end position="56"/>
    </location>
</feature>
<dbReference type="EMBL" id="BLLF01002806">
    <property type="protein sequence ID" value="GFH25405.1"/>
    <property type="molecule type" value="Genomic_DNA"/>
</dbReference>
<organism evidence="2 3">
    <name type="scientific">Haematococcus lacustris</name>
    <name type="common">Green alga</name>
    <name type="synonym">Haematococcus pluvialis</name>
    <dbReference type="NCBI Taxonomy" id="44745"/>
    <lineage>
        <taxon>Eukaryota</taxon>
        <taxon>Viridiplantae</taxon>
        <taxon>Chlorophyta</taxon>
        <taxon>core chlorophytes</taxon>
        <taxon>Chlorophyceae</taxon>
        <taxon>CS clade</taxon>
        <taxon>Chlamydomonadales</taxon>
        <taxon>Haematococcaceae</taxon>
        <taxon>Haematococcus</taxon>
    </lineage>
</organism>
<comment type="caution">
    <text evidence="2">The sequence shown here is derived from an EMBL/GenBank/DDBJ whole genome shotgun (WGS) entry which is preliminary data.</text>
</comment>
<keyword evidence="3" id="KW-1185">Reference proteome</keyword>